<feature type="region of interest" description="Disordered" evidence="1">
    <location>
        <begin position="117"/>
        <end position="151"/>
    </location>
</feature>
<feature type="region of interest" description="Disordered" evidence="1">
    <location>
        <begin position="1"/>
        <end position="63"/>
    </location>
</feature>
<keyword evidence="3" id="KW-1185">Reference proteome</keyword>
<feature type="compositionally biased region" description="Polar residues" evidence="1">
    <location>
        <begin position="136"/>
        <end position="146"/>
    </location>
</feature>
<dbReference type="Proteomes" id="UP001313282">
    <property type="component" value="Unassembled WGS sequence"/>
</dbReference>
<name>A0AAN8NTC3_9PEZI</name>
<organism evidence="2 3">
    <name type="scientific">Orbilia javanica</name>
    <dbReference type="NCBI Taxonomy" id="47235"/>
    <lineage>
        <taxon>Eukaryota</taxon>
        <taxon>Fungi</taxon>
        <taxon>Dikarya</taxon>
        <taxon>Ascomycota</taxon>
        <taxon>Pezizomycotina</taxon>
        <taxon>Orbiliomycetes</taxon>
        <taxon>Orbiliales</taxon>
        <taxon>Orbiliaceae</taxon>
        <taxon>Orbilia</taxon>
    </lineage>
</organism>
<evidence type="ECO:0000256" key="1">
    <source>
        <dbReference type="SAM" id="MobiDB-lite"/>
    </source>
</evidence>
<dbReference type="EMBL" id="JAVHNR010000005">
    <property type="protein sequence ID" value="KAK6342518.1"/>
    <property type="molecule type" value="Genomic_DNA"/>
</dbReference>
<evidence type="ECO:0000313" key="3">
    <source>
        <dbReference type="Proteomes" id="UP001313282"/>
    </source>
</evidence>
<proteinExistence type="predicted"/>
<comment type="caution">
    <text evidence="2">The sequence shown here is derived from an EMBL/GenBank/DDBJ whole genome shotgun (WGS) entry which is preliminary data.</text>
</comment>
<accession>A0AAN8NTC3</accession>
<reference evidence="2 3" key="1">
    <citation type="submission" date="2019-10" db="EMBL/GenBank/DDBJ databases">
        <authorList>
            <person name="Palmer J.M."/>
        </authorList>
    </citation>
    <scope>NUCLEOTIDE SEQUENCE [LARGE SCALE GENOMIC DNA]</scope>
    <source>
        <strain evidence="2 3">TWF718</strain>
    </source>
</reference>
<evidence type="ECO:0000313" key="2">
    <source>
        <dbReference type="EMBL" id="KAK6342518.1"/>
    </source>
</evidence>
<gene>
    <name evidence="2" type="ORF">TWF718_007921</name>
</gene>
<dbReference type="AlphaFoldDB" id="A0AAN8NTC3"/>
<sequence length="196" mass="22096">MGKSPYGFRSPSPLPQGPGPRDSVPKASKSREQRTLKCASQLDSRVQRRPPRIKQPKPANRNIYSSLHQEIPINERLFAQAQTLPETTNSSPMQRRTREEQIDMVYYLANYVNPPRISRRNTSRRPDLSRWGVTDASPSMTQDTPTPGQPGAFSAYNIGPDIGHRRAHYYAANKAVAHTGAQFEEYIDSDDMDIDA</sequence>
<protein>
    <submittedName>
        <fullName evidence="2">Uncharacterized protein</fullName>
    </submittedName>
</protein>